<keyword evidence="2" id="KW-1133">Transmembrane helix</keyword>
<accession>A0A518INE4</accession>
<keyword evidence="4" id="KW-1185">Reference proteome</keyword>
<sequence length="580" mass="64215">MISAQILSLDPASDTPRSQAKLRSAASRTAPAAYGARVQRRLRARWFELVPVRRRSLLAVKSFALLAVCLLITGHYLSMTWAPLYQYPELARPLRLDNPASFGGWFGSISLALSAGVGFLIYQLRRHRADDYRGHYRIWRPVMAMLILLSVDSIAGTLDWCGAILDTLLAGRAPMAGGDWLRLLLCVAGFAMTARLLIEMRHSPAAAFWLVTGSVAVASRLPIRWNFIEAGPLATAMVFGAGPLIGRIAVFLSLITFLRSIYRDVRGLNQTDGQNGRLRLPRFGRKHLDREALDEPAEAPKPSRSRKKPAAAETEPEPEEEQPAKRGWFRRKPKPAADETDQPIDDEEREVAREADDDEAPAKRKGWFSRKAKPAAEDGVGDSDDEQDDDGEAPPKRKGWFSRKAKPAAEDGAGDSDDEQADDGEAPAKRKGWFGRKAKPAAEDGAGDSDDEPADDGEAPAKRKGWFGRKAKPAATDEESSDDATDETQEDVAPTKSKGWFSRKAKPAAEVDSNDDETYEDETQDDNWQNEDYQQDDNTDSHRAAADESVDVDNIDWSSMSKAERKRMKRLLRQQGKDAA</sequence>
<feature type="compositionally biased region" description="Acidic residues" evidence="1">
    <location>
        <begin position="412"/>
        <end position="425"/>
    </location>
</feature>
<organism evidence="3 4">
    <name type="scientific">Rosistilla oblonga</name>
    <dbReference type="NCBI Taxonomy" id="2527990"/>
    <lineage>
        <taxon>Bacteria</taxon>
        <taxon>Pseudomonadati</taxon>
        <taxon>Planctomycetota</taxon>
        <taxon>Planctomycetia</taxon>
        <taxon>Pirellulales</taxon>
        <taxon>Pirellulaceae</taxon>
        <taxon>Rosistilla</taxon>
    </lineage>
</organism>
<dbReference type="AlphaFoldDB" id="A0A518INE4"/>
<dbReference type="EMBL" id="CP036318">
    <property type="protein sequence ID" value="QDV54623.1"/>
    <property type="molecule type" value="Genomic_DNA"/>
</dbReference>
<keyword evidence="2" id="KW-0472">Membrane</keyword>
<feature type="compositionally biased region" description="Basic residues" evidence="1">
    <location>
        <begin position="462"/>
        <end position="472"/>
    </location>
</feature>
<evidence type="ECO:0000256" key="1">
    <source>
        <dbReference type="SAM" id="MobiDB-lite"/>
    </source>
</evidence>
<feature type="compositionally biased region" description="Acidic residues" evidence="1">
    <location>
        <begin position="476"/>
        <end position="490"/>
    </location>
</feature>
<feature type="transmembrane region" description="Helical" evidence="2">
    <location>
        <begin position="180"/>
        <end position="198"/>
    </location>
</feature>
<feature type="compositionally biased region" description="Acidic residues" evidence="1">
    <location>
        <begin position="338"/>
        <end position="359"/>
    </location>
</feature>
<evidence type="ECO:0000313" key="3">
    <source>
        <dbReference type="EMBL" id="QDV54623.1"/>
    </source>
</evidence>
<feature type="transmembrane region" description="Helical" evidence="2">
    <location>
        <begin position="205"/>
        <end position="223"/>
    </location>
</feature>
<feature type="compositionally biased region" description="Basic residues" evidence="1">
    <location>
        <begin position="363"/>
        <end position="373"/>
    </location>
</feature>
<feature type="compositionally biased region" description="Basic residues" evidence="1">
    <location>
        <begin position="396"/>
        <end position="406"/>
    </location>
</feature>
<feature type="transmembrane region" description="Helical" evidence="2">
    <location>
        <begin position="142"/>
        <end position="165"/>
    </location>
</feature>
<name>A0A518INE4_9BACT</name>
<feature type="compositionally biased region" description="Acidic residues" evidence="1">
    <location>
        <begin position="445"/>
        <end position="458"/>
    </location>
</feature>
<proteinExistence type="predicted"/>
<feature type="compositionally biased region" description="Acidic residues" evidence="1">
    <location>
        <begin position="512"/>
        <end position="538"/>
    </location>
</feature>
<feature type="transmembrane region" description="Helical" evidence="2">
    <location>
        <begin position="235"/>
        <end position="258"/>
    </location>
</feature>
<evidence type="ECO:0000313" key="4">
    <source>
        <dbReference type="Proteomes" id="UP000316770"/>
    </source>
</evidence>
<feature type="compositionally biased region" description="Acidic residues" evidence="1">
    <location>
        <begin position="379"/>
        <end position="392"/>
    </location>
</feature>
<feature type="transmembrane region" description="Helical" evidence="2">
    <location>
        <begin position="63"/>
        <end position="82"/>
    </location>
</feature>
<feature type="transmembrane region" description="Helical" evidence="2">
    <location>
        <begin position="102"/>
        <end position="122"/>
    </location>
</feature>
<reference evidence="3 4" key="1">
    <citation type="submission" date="2019-02" db="EMBL/GenBank/DDBJ databases">
        <title>Deep-cultivation of Planctomycetes and their phenomic and genomic characterization uncovers novel biology.</title>
        <authorList>
            <person name="Wiegand S."/>
            <person name="Jogler M."/>
            <person name="Boedeker C."/>
            <person name="Pinto D."/>
            <person name="Vollmers J."/>
            <person name="Rivas-Marin E."/>
            <person name="Kohn T."/>
            <person name="Peeters S.H."/>
            <person name="Heuer A."/>
            <person name="Rast P."/>
            <person name="Oberbeckmann S."/>
            <person name="Bunk B."/>
            <person name="Jeske O."/>
            <person name="Meyerdierks A."/>
            <person name="Storesund J.E."/>
            <person name="Kallscheuer N."/>
            <person name="Luecker S."/>
            <person name="Lage O.M."/>
            <person name="Pohl T."/>
            <person name="Merkel B.J."/>
            <person name="Hornburger P."/>
            <person name="Mueller R.-W."/>
            <person name="Bruemmer F."/>
            <person name="Labrenz M."/>
            <person name="Spormann A.M."/>
            <person name="Op den Camp H."/>
            <person name="Overmann J."/>
            <person name="Amann R."/>
            <person name="Jetten M.S.M."/>
            <person name="Mascher T."/>
            <person name="Medema M.H."/>
            <person name="Devos D.P."/>
            <person name="Kaster A.-K."/>
            <person name="Ovreas L."/>
            <person name="Rohde M."/>
            <person name="Galperin M.Y."/>
            <person name="Jogler C."/>
        </authorList>
    </citation>
    <scope>NUCLEOTIDE SEQUENCE [LARGE SCALE GENOMIC DNA]</scope>
    <source>
        <strain evidence="3 4">Mal33</strain>
    </source>
</reference>
<protein>
    <submittedName>
        <fullName evidence="3">Uncharacterized protein</fullName>
    </submittedName>
</protein>
<dbReference type="Proteomes" id="UP000316770">
    <property type="component" value="Chromosome"/>
</dbReference>
<feature type="region of interest" description="Disordered" evidence="1">
    <location>
        <begin position="289"/>
        <end position="580"/>
    </location>
</feature>
<feature type="compositionally biased region" description="Basic residues" evidence="1">
    <location>
        <begin position="429"/>
        <end position="439"/>
    </location>
</feature>
<dbReference type="RefSeq" id="WP_145282224.1">
    <property type="nucleotide sequence ID" value="NZ_CP036318.1"/>
</dbReference>
<evidence type="ECO:0000256" key="2">
    <source>
        <dbReference type="SAM" id="Phobius"/>
    </source>
</evidence>
<keyword evidence="2" id="KW-0812">Transmembrane</keyword>
<gene>
    <name evidence="3" type="ORF">Mal33_05780</name>
</gene>